<sequence length="458" mass="50973">MLVRHHGSARPTNRLPASQRPLSSLFSRAVFPVDSNRLRLRNRVLMVVAIVLTFVMIERAADTTEGVIVRNMAFGERFLAGDDPYMDPVRGELIHGPYPPSFVWVCAPLATLPRPLARRVWCLAQIGALVGLYSLLRRRLAESSPDLVRHMPALFTIALLLVSRFVLRDMKGGGGNLLYGLLAVFAIDRSLRDRQVLAGLALSAGLLVKPNLAPVLFFLLLRRRWRTLATVAIVVPLLFAAPGLWYGTEAYFALVKRWLTDVLTYANLHDLHDSTLVPEGMPAAESAMNQSLRESVHRLLRPPGDSGAYDIHWIEVAPLTAVRIAQGIALSLLAGLSWRALRARDAAEVWFLGLAFLPLCLLLSPVTWKAHHAVLLPFVFQLVWMAKRLPSRRRWLIGVFLIYYVVCNLANTEVLGQEAGDYMQSLSVVAWADVLMVLAAIPLSVFARQIPSEPCLRP</sequence>
<feature type="transmembrane region" description="Helical" evidence="8">
    <location>
        <begin position="148"/>
        <end position="167"/>
    </location>
</feature>
<feature type="transmembrane region" description="Helical" evidence="8">
    <location>
        <begin position="196"/>
        <end position="221"/>
    </location>
</feature>
<evidence type="ECO:0008006" key="11">
    <source>
        <dbReference type="Google" id="ProtNLM"/>
    </source>
</evidence>
<evidence type="ECO:0000256" key="3">
    <source>
        <dbReference type="ARBA" id="ARBA00022679"/>
    </source>
</evidence>
<evidence type="ECO:0000256" key="6">
    <source>
        <dbReference type="ARBA" id="ARBA00023136"/>
    </source>
</evidence>
<dbReference type="AlphaFoldDB" id="A0A518EPT7"/>
<organism evidence="9 10">
    <name type="scientific">Saltatorellus ferox</name>
    <dbReference type="NCBI Taxonomy" id="2528018"/>
    <lineage>
        <taxon>Bacteria</taxon>
        <taxon>Pseudomonadati</taxon>
        <taxon>Planctomycetota</taxon>
        <taxon>Planctomycetia</taxon>
        <taxon>Planctomycetia incertae sedis</taxon>
        <taxon>Saltatorellus</taxon>
    </lineage>
</organism>
<keyword evidence="5 8" id="KW-1133">Transmembrane helix</keyword>
<accession>A0A518EPT7</accession>
<dbReference type="GO" id="GO:0016758">
    <property type="term" value="F:hexosyltransferase activity"/>
    <property type="evidence" value="ECO:0007669"/>
    <property type="project" value="InterPro"/>
</dbReference>
<keyword evidence="2" id="KW-1003">Cell membrane</keyword>
<comment type="similarity">
    <text evidence="7">Belongs to the glycosyltransferase 87 family.</text>
</comment>
<dbReference type="InterPro" id="IPR018584">
    <property type="entry name" value="GT87"/>
</dbReference>
<evidence type="ECO:0000313" key="10">
    <source>
        <dbReference type="Proteomes" id="UP000320390"/>
    </source>
</evidence>
<evidence type="ECO:0000256" key="7">
    <source>
        <dbReference type="ARBA" id="ARBA00024033"/>
    </source>
</evidence>
<feature type="transmembrane region" description="Helical" evidence="8">
    <location>
        <begin position="118"/>
        <end position="136"/>
    </location>
</feature>
<feature type="transmembrane region" description="Helical" evidence="8">
    <location>
        <begin position="395"/>
        <end position="416"/>
    </location>
</feature>
<name>A0A518EPT7_9BACT</name>
<comment type="subcellular location">
    <subcellularLocation>
        <location evidence="1">Cell membrane</location>
        <topology evidence="1">Multi-pass membrane protein</topology>
    </subcellularLocation>
</comment>
<dbReference type="GO" id="GO:0005886">
    <property type="term" value="C:plasma membrane"/>
    <property type="evidence" value="ECO:0007669"/>
    <property type="project" value="UniProtKB-SubCell"/>
</dbReference>
<gene>
    <name evidence="9" type="ORF">Poly30_16070</name>
</gene>
<keyword evidence="10" id="KW-1185">Reference proteome</keyword>
<feature type="transmembrane region" description="Helical" evidence="8">
    <location>
        <begin position="346"/>
        <end position="364"/>
    </location>
</feature>
<feature type="transmembrane region" description="Helical" evidence="8">
    <location>
        <begin position="228"/>
        <end position="248"/>
    </location>
</feature>
<keyword evidence="6 8" id="KW-0472">Membrane</keyword>
<evidence type="ECO:0000256" key="2">
    <source>
        <dbReference type="ARBA" id="ARBA00022475"/>
    </source>
</evidence>
<evidence type="ECO:0000256" key="5">
    <source>
        <dbReference type="ARBA" id="ARBA00022989"/>
    </source>
</evidence>
<protein>
    <recommendedName>
        <fullName evidence="11">Polyprenol-phosphate-mannose-dependent alpha-(1-2)-phosphatidylinositol mannoside mannosyltransferase</fullName>
    </recommendedName>
</protein>
<evidence type="ECO:0000256" key="4">
    <source>
        <dbReference type="ARBA" id="ARBA00022692"/>
    </source>
</evidence>
<feature type="transmembrane region" description="Helical" evidence="8">
    <location>
        <begin position="44"/>
        <end position="61"/>
    </location>
</feature>
<feature type="transmembrane region" description="Helical" evidence="8">
    <location>
        <begin position="311"/>
        <end position="334"/>
    </location>
</feature>
<keyword evidence="4 8" id="KW-0812">Transmembrane</keyword>
<evidence type="ECO:0000313" key="9">
    <source>
        <dbReference type="EMBL" id="QDV06103.1"/>
    </source>
</evidence>
<feature type="transmembrane region" description="Helical" evidence="8">
    <location>
        <begin position="428"/>
        <end position="447"/>
    </location>
</feature>
<dbReference type="Proteomes" id="UP000320390">
    <property type="component" value="Chromosome"/>
</dbReference>
<evidence type="ECO:0000256" key="8">
    <source>
        <dbReference type="SAM" id="Phobius"/>
    </source>
</evidence>
<proteinExistence type="inferred from homology"/>
<reference evidence="9 10" key="1">
    <citation type="submission" date="2019-02" db="EMBL/GenBank/DDBJ databases">
        <title>Deep-cultivation of Planctomycetes and their phenomic and genomic characterization uncovers novel biology.</title>
        <authorList>
            <person name="Wiegand S."/>
            <person name="Jogler M."/>
            <person name="Boedeker C."/>
            <person name="Pinto D."/>
            <person name="Vollmers J."/>
            <person name="Rivas-Marin E."/>
            <person name="Kohn T."/>
            <person name="Peeters S.H."/>
            <person name="Heuer A."/>
            <person name="Rast P."/>
            <person name="Oberbeckmann S."/>
            <person name="Bunk B."/>
            <person name="Jeske O."/>
            <person name="Meyerdierks A."/>
            <person name="Storesund J.E."/>
            <person name="Kallscheuer N."/>
            <person name="Luecker S."/>
            <person name="Lage O.M."/>
            <person name="Pohl T."/>
            <person name="Merkel B.J."/>
            <person name="Hornburger P."/>
            <person name="Mueller R.-W."/>
            <person name="Bruemmer F."/>
            <person name="Labrenz M."/>
            <person name="Spormann A.M."/>
            <person name="Op den Camp H."/>
            <person name="Overmann J."/>
            <person name="Amann R."/>
            <person name="Jetten M.S.M."/>
            <person name="Mascher T."/>
            <person name="Medema M.H."/>
            <person name="Devos D.P."/>
            <person name="Kaster A.-K."/>
            <person name="Ovreas L."/>
            <person name="Rohde M."/>
            <person name="Galperin M.Y."/>
            <person name="Jogler C."/>
        </authorList>
    </citation>
    <scope>NUCLEOTIDE SEQUENCE [LARGE SCALE GENOMIC DNA]</scope>
    <source>
        <strain evidence="9 10">Poly30</strain>
    </source>
</reference>
<dbReference type="EMBL" id="CP036434">
    <property type="protein sequence ID" value="QDV06103.1"/>
    <property type="molecule type" value="Genomic_DNA"/>
</dbReference>
<keyword evidence="3" id="KW-0808">Transferase</keyword>
<evidence type="ECO:0000256" key="1">
    <source>
        <dbReference type="ARBA" id="ARBA00004651"/>
    </source>
</evidence>
<dbReference type="Pfam" id="PF09594">
    <property type="entry name" value="GT87"/>
    <property type="match status" value="1"/>
</dbReference>